<dbReference type="Gene3D" id="3.40.50.300">
    <property type="entry name" value="P-loop containing nucleotide triphosphate hydrolases"/>
    <property type="match status" value="2"/>
</dbReference>
<dbReference type="PANTHER" id="PTHR32182:SF23">
    <property type="entry name" value="ATP BINDING PROTEIN"/>
    <property type="match status" value="1"/>
</dbReference>
<evidence type="ECO:0000259" key="1">
    <source>
        <dbReference type="Pfam" id="PF13304"/>
    </source>
</evidence>
<comment type="caution">
    <text evidence="2">The sequence shown here is derived from an EMBL/GenBank/DDBJ whole genome shotgun (WGS) entry which is preliminary data.</text>
</comment>
<sequence>MLKRLELENVGPAPRMELNLAPRLNLITGDNGLGKSFLLDVAWWALTRKWPRDLNPRLMSGYPARPTDMGSPAWLRFTVEGVTGSKDYESQYSRRNEGWSGKPGRPLIPGLVIHAHADGGFSVWDPARNYWRTEEDRDLQDRLPGYVFSPEDVWNGLDVFSSLPQTQGQGPFRTRKLCKGLLEDWSDWIKQRDDHAERMARVLERLTVPGENLKVGPILQLSVDDEVDIPSICTEDGAAVPIVHASSALRRILALAYILVWSWSKHVKAAAQLDSNRARQVVLLFDEIDAHLHPRWQQTIIPAILEVMNSLTTRQQEAIPVQLIAATHSPLVLASVEPHFREDEDRLFHLGIRDRQVHLDQFPWVKHGDALNWLVSDVFGLCQGRSVEAERAIVQANAFMASDNSHNPHRAAERDSIHEQLERVLPGHDPFWPRWVVWVERHQAGES</sequence>
<organism evidence="2 3">
    <name type="scientific">Candidatus Synechococcus spongiarum 142</name>
    <dbReference type="NCBI Taxonomy" id="1608213"/>
    <lineage>
        <taxon>Bacteria</taxon>
        <taxon>Bacillati</taxon>
        <taxon>Cyanobacteriota</taxon>
        <taxon>Cyanophyceae</taxon>
        <taxon>Synechococcales</taxon>
        <taxon>Synechococcaceae</taxon>
        <taxon>Synechococcus</taxon>
    </lineage>
</organism>
<dbReference type="GO" id="GO:0005524">
    <property type="term" value="F:ATP binding"/>
    <property type="evidence" value="ECO:0007669"/>
    <property type="project" value="InterPro"/>
</dbReference>
<evidence type="ECO:0000313" key="2">
    <source>
        <dbReference type="EMBL" id="KKZ14319.1"/>
    </source>
</evidence>
<protein>
    <recommendedName>
        <fullName evidence="1">ATPase AAA-type core domain-containing protein</fullName>
    </recommendedName>
</protein>
<dbReference type="EMBL" id="JXUO01000170">
    <property type="protein sequence ID" value="KKZ14319.1"/>
    <property type="molecule type" value="Genomic_DNA"/>
</dbReference>
<feature type="domain" description="ATPase AAA-type core" evidence="1">
    <location>
        <begin position="24"/>
        <end position="334"/>
    </location>
</feature>
<dbReference type="InterPro" id="IPR003959">
    <property type="entry name" value="ATPase_AAA_core"/>
</dbReference>
<reference evidence="2 3" key="1">
    <citation type="submission" date="2015-01" db="EMBL/GenBank/DDBJ databases">
        <title>Lifestyle Evolution in Cyanobacterial Symbionts of Sponges.</title>
        <authorList>
            <person name="Burgsdorf I."/>
            <person name="Slaby B.M."/>
            <person name="Handley K.M."/>
            <person name="Haber M."/>
            <person name="Blom J."/>
            <person name="Marshall C.W."/>
            <person name="Gilbert J.A."/>
            <person name="Hentschel U."/>
            <person name="Steindler L."/>
        </authorList>
    </citation>
    <scope>NUCLEOTIDE SEQUENCE [LARGE SCALE GENOMIC DNA]</scope>
    <source>
        <strain evidence="2">142</strain>
    </source>
</reference>
<proteinExistence type="predicted"/>
<dbReference type="SUPFAM" id="SSF52540">
    <property type="entry name" value="P-loop containing nucleoside triphosphate hydrolases"/>
    <property type="match status" value="1"/>
</dbReference>
<dbReference type="InterPro" id="IPR027417">
    <property type="entry name" value="P-loop_NTPase"/>
</dbReference>
<dbReference type="Proteomes" id="UP000035054">
    <property type="component" value="Unassembled WGS sequence"/>
</dbReference>
<dbReference type="Pfam" id="PF13304">
    <property type="entry name" value="AAA_21"/>
    <property type="match status" value="1"/>
</dbReference>
<gene>
    <name evidence="2" type="ORF">TH68_05230</name>
</gene>
<dbReference type="PANTHER" id="PTHR32182">
    <property type="entry name" value="DNA REPLICATION AND REPAIR PROTEIN RECF"/>
    <property type="match status" value="1"/>
</dbReference>
<accession>A0A6N3X4Y7</accession>
<dbReference type="GO" id="GO:0016887">
    <property type="term" value="F:ATP hydrolysis activity"/>
    <property type="evidence" value="ECO:0007669"/>
    <property type="project" value="InterPro"/>
</dbReference>
<dbReference type="AlphaFoldDB" id="A0A6N3X4Y7"/>
<dbReference type="GO" id="GO:0006302">
    <property type="term" value="P:double-strand break repair"/>
    <property type="evidence" value="ECO:0007669"/>
    <property type="project" value="TreeGrafter"/>
</dbReference>
<evidence type="ECO:0000313" key="3">
    <source>
        <dbReference type="Proteomes" id="UP000035054"/>
    </source>
</evidence>
<name>A0A6N3X4Y7_9SYNE</name>
<dbReference type="GO" id="GO:0000731">
    <property type="term" value="P:DNA synthesis involved in DNA repair"/>
    <property type="evidence" value="ECO:0007669"/>
    <property type="project" value="TreeGrafter"/>
</dbReference>